<keyword evidence="2" id="KW-1185">Reference proteome</keyword>
<comment type="caution">
    <text evidence="1">The sequence shown here is derived from an EMBL/GenBank/DDBJ whole genome shotgun (WGS) entry which is preliminary data.</text>
</comment>
<organism evidence="1 2">
    <name type="scientific">Meloidogyne enterolobii</name>
    <name type="common">Root-knot nematode worm</name>
    <name type="synonym">Meloidogyne mayaguensis</name>
    <dbReference type="NCBI Taxonomy" id="390850"/>
    <lineage>
        <taxon>Eukaryota</taxon>
        <taxon>Metazoa</taxon>
        <taxon>Ecdysozoa</taxon>
        <taxon>Nematoda</taxon>
        <taxon>Chromadorea</taxon>
        <taxon>Rhabditida</taxon>
        <taxon>Tylenchina</taxon>
        <taxon>Tylenchomorpha</taxon>
        <taxon>Tylenchoidea</taxon>
        <taxon>Meloidogynidae</taxon>
        <taxon>Meloidogyninae</taxon>
        <taxon>Meloidogyne</taxon>
    </lineage>
</organism>
<name>A0ACB1A4Z2_MELEN</name>
<dbReference type="EMBL" id="CAVMJV010000060">
    <property type="protein sequence ID" value="CAK5086233.1"/>
    <property type="molecule type" value="Genomic_DNA"/>
</dbReference>
<gene>
    <name evidence="1" type="ORF">MENTE1834_LOCUS33725</name>
</gene>
<reference evidence="1" key="1">
    <citation type="submission" date="2023-11" db="EMBL/GenBank/DDBJ databases">
        <authorList>
            <person name="Poullet M."/>
        </authorList>
    </citation>
    <scope>NUCLEOTIDE SEQUENCE</scope>
    <source>
        <strain evidence="1">E1834</strain>
    </source>
</reference>
<dbReference type="Proteomes" id="UP001497535">
    <property type="component" value="Unassembled WGS sequence"/>
</dbReference>
<protein>
    <submittedName>
        <fullName evidence="1">Uncharacterized protein</fullName>
    </submittedName>
</protein>
<evidence type="ECO:0000313" key="1">
    <source>
        <dbReference type="EMBL" id="CAK5086233.1"/>
    </source>
</evidence>
<evidence type="ECO:0000313" key="2">
    <source>
        <dbReference type="Proteomes" id="UP001497535"/>
    </source>
</evidence>
<proteinExistence type="predicted"/>
<sequence>MKINEHESIIGQFCILVPYCSKHVQKYHAWMENGELLIATSSEPLTLVEEYEMQKKWQEDSDKLTFIILDKQTFEATGGGDEIGSMAGDVNAFICQQNEEEEPTTFEISVMIAEQKYRNKGIAKEACLLLINYILKRINSASNFIAKISLNNKSSIYLFNKLGFKEESFSDVFQLFTFKLKNCEAKKIEEIQKELKIVYYN</sequence>
<accession>A0ACB1A4Z2</accession>